<feature type="compositionally biased region" description="Low complexity" evidence="1">
    <location>
        <begin position="217"/>
        <end position="230"/>
    </location>
</feature>
<evidence type="ECO:0000313" key="5">
    <source>
        <dbReference type="Proteomes" id="UP001152797"/>
    </source>
</evidence>
<reference evidence="4 5" key="2">
    <citation type="submission" date="2024-05" db="EMBL/GenBank/DDBJ databases">
        <authorList>
            <person name="Chen Y."/>
            <person name="Shah S."/>
            <person name="Dougan E. K."/>
            <person name="Thang M."/>
            <person name="Chan C."/>
        </authorList>
    </citation>
    <scope>NUCLEOTIDE SEQUENCE [LARGE SCALE GENOMIC DNA]</scope>
</reference>
<dbReference type="SMART" id="SM00198">
    <property type="entry name" value="SCP"/>
    <property type="match status" value="1"/>
</dbReference>
<dbReference type="InterPro" id="IPR014044">
    <property type="entry name" value="CAP_dom"/>
</dbReference>
<dbReference type="EMBL" id="CAMXCT030003913">
    <property type="protein sequence ID" value="CAL4794208.1"/>
    <property type="molecule type" value="Genomic_DNA"/>
</dbReference>
<feature type="region of interest" description="Disordered" evidence="1">
    <location>
        <begin position="185"/>
        <end position="230"/>
    </location>
</feature>
<organism evidence="3">
    <name type="scientific">Cladocopium goreaui</name>
    <dbReference type="NCBI Taxonomy" id="2562237"/>
    <lineage>
        <taxon>Eukaryota</taxon>
        <taxon>Sar</taxon>
        <taxon>Alveolata</taxon>
        <taxon>Dinophyceae</taxon>
        <taxon>Suessiales</taxon>
        <taxon>Symbiodiniaceae</taxon>
        <taxon>Cladocopium</taxon>
    </lineage>
</organism>
<dbReference type="InterPro" id="IPR001283">
    <property type="entry name" value="CRISP-related"/>
</dbReference>
<accession>A0A9P1GAE9</accession>
<comment type="caution">
    <text evidence="3">The sequence shown here is derived from an EMBL/GenBank/DDBJ whole genome shotgun (WGS) entry which is preliminary data.</text>
</comment>
<dbReference type="InterPro" id="IPR035940">
    <property type="entry name" value="CAP_sf"/>
</dbReference>
<feature type="region of interest" description="Disordered" evidence="1">
    <location>
        <begin position="138"/>
        <end position="171"/>
    </location>
</feature>
<dbReference type="Pfam" id="PF00188">
    <property type="entry name" value="CAP"/>
    <property type="match status" value="1"/>
</dbReference>
<dbReference type="Gene3D" id="3.40.33.10">
    <property type="entry name" value="CAP"/>
    <property type="match status" value="1"/>
</dbReference>
<feature type="compositionally biased region" description="Polar residues" evidence="1">
    <location>
        <begin position="186"/>
        <end position="200"/>
    </location>
</feature>
<reference evidence="3" key="1">
    <citation type="submission" date="2022-10" db="EMBL/GenBank/DDBJ databases">
        <authorList>
            <person name="Chen Y."/>
            <person name="Dougan E. K."/>
            <person name="Chan C."/>
            <person name="Rhodes N."/>
            <person name="Thang M."/>
        </authorList>
    </citation>
    <scope>NUCLEOTIDE SEQUENCE</scope>
</reference>
<dbReference type="EMBL" id="CAMXCT020003913">
    <property type="protein sequence ID" value="CAL1160271.1"/>
    <property type="molecule type" value="Genomic_DNA"/>
</dbReference>
<dbReference type="Proteomes" id="UP001152797">
    <property type="component" value="Unassembled WGS sequence"/>
</dbReference>
<gene>
    <name evidence="3" type="ORF">C1SCF055_LOCUS32494</name>
</gene>
<evidence type="ECO:0000256" key="1">
    <source>
        <dbReference type="SAM" id="MobiDB-lite"/>
    </source>
</evidence>
<evidence type="ECO:0000313" key="3">
    <source>
        <dbReference type="EMBL" id="CAI4006896.1"/>
    </source>
</evidence>
<feature type="domain" description="SCP" evidence="2">
    <location>
        <begin position="3"/>
        <end position="102"/>
    </location>
</feature>
<keyword evidence="5" id="KW-1185">Reference proteome</keyword>
<dbReference type="SUPFAM" id="SSF55797">
    <property type="entry name" value="PR-1-like"/>
    <property type="match status" value="1"/>
</dbReference>
<evidence type="ECO:0000313" key="4">
    <source>
        <dbReference type="EMBL" id="CAL4794208.1"/>
    </source>
</evidence>
<dbReference type="PANTHER" id="PTHR10334">
    <property type="entry name" value="CYSTEINE-RICH SECRETORY PROTEIN-RELATED"/>
    <property type="match status" value="1"/>
</dbReference>
<feature type="compositionally biased region" description="Basic residues" evidence="1">
    <location>
        <begin position="143"/>
        <end position="153"/>
    </location>
</feature>
<proteinExistence type="predicted"/>
<dbReference type="EMBL" id="CAMXCT010003913">
    <property type="protein sequence ID" value="CAI4006896.1"/>
    <property type="molecule type" value="Genomic_DNA"/>
</dbReference>
<sequence length="253" mass="27781">MADWKRQTLDAHNDFRREHGSAALQWSDECYQSAKKQADACQAKGCMFHGTTSGPSGRHGQNIYWCSAPGSSAKKMVKAWYDEIAAYDFGGDYQKGTGNVIGRFKENVLPHGSPYVPEKAEDPSQGSCRSVTEVIRGADLRHDHHGPKVKLPQRRPSYSGGSKSGPEARFPDEMSKFFKDLEFPSTRRSSGYSEGHSTVTRKAGYQRETGLPTQFQSSSSSCGGTRSTTTVTKTVASNGTVVTKTTRTVYSWS</sequence>
<name>A0A9P1GAE9_9DINO</name>
<evidence type="ECO:0000259" key="2">
    <source>
        <dbReference type="SMART" id="SM00198"/>
    </source>
</evidence>
<dbReference type="AlphaFoldDB" id="A0A9P1GAE9"/>
<protein>
    <submittedName>
        <fullName evidence="4">Golgi-associated plant pathogenesis-related protein 1</fullName>
    </submittedName>
</protein>
<dbReference type="OrthoDB" id="337038at2759"/>